<dbReference type="AlphaFoldDB" id="A0A3M3QB03"/>
<comment type="caution">
    <text evidence="2">The sequence shown here is derived from an EMBL/GenBank/DDBJ whole genome shotgun (WGS) entry which is preliminary data.</text>
</comment>
<sequence>MNKQDVLQLIIHKLKIDLDIAQRAAQTAYETATHEENIAENKYDTLGLEASYLAAGQARRVEEIRQSLARYQSWSLKPFDESRGIQTGDLVVVEAENGQTQHLFLGPDAAGLKVFANDRLITVITARAPLGQSLLGKLENDEVQIVINGSGQSYVITQAL</sequence>
<organism evidence="2 4">
    <name type="scientific">Pseudomonas cannabina</name>
    <dbReference type="NCBI Taxonomy" id="86840"/>
    <lineage>
        <taxon>Bacteria</taxon>
        <taxon>Pseudomonadati</taxon>
        <taxon>Pseudomonadota</taxon>
        <taxon>Gammaproteobacteria</taxon>
        <taxon>Pseudomonadales</taxon>
        <taxon>Pseudomonadaceae</taxon>
        <taxon>Pseudomonas</taxon>
    </lineage>
</organism>
<evidence type="ECO:0000313" key="3">
    <source>
        <dbReference type="Proteomes" id="UP000269335"/>
    </source>
</evidence>
<dbReference type="Gene3D" id="3.10.50.30">
    <property type="entry name" value="Transcription elongation factor, GreA/GreB, C-terminal domain"/>
    <property type="match status" value="1"/>
</dbReference>
<dbReference type="InterPro" id="IPR036953">
    <property type="entry name" value="GreA/GreB_C_sf"/>
</dbReference>
<gene>
    <name evidence="2" type="ORF">ALQ51_04115</name>
    <name evidence="1" type="ORF">ALQ53_03392</name>
</gene>
<evidence type="ECO:0008006" key="5">
    <source>
        <dbReference type="Google" id="ProtNLM"/>
    </source>
</evidence>
<dbReference type="GO" id="GO:0003677">
    <property type="term" value="F:DNA binding"/>
    <property type="evidence" value="ECO:0007669"/>
    <property type="project" value="InterPro"/>
</dbReference>
<dbReference type="EMBL" id="RBPJ01000129">
    <property type="protein sequence ID" value="RMN97500.1"/>
    <property type="molecule type" value="Genomic_DNA"/>
</dbReference>
<dbReference type="RefSeq" id="WP_007251431.1">
    <property type="nucleotide sequence ID" value="NZ_CP178532.1"/>
</dbReference>
<dbReference type="Proteomes" id="UP000270524">
    <property type="component" value="Unassembled WGS sequence"/>
</dbReference>
<dbReference type="GO" id="GO:0032784">
    <property type="term" value="P:regulation of DNA-templated transcription elongation"/>
    <property type="evidence" value="ECO:0007669"/>
    <property type="project" value="InterPro"/>
</dbReference>
<dbReference type="SUPFAM" id="SSF54534">
    <property type="entry name" value="FKBP-like"/>
    <property type="match status" value="1"/>
</dbReference>
<name>A0A3M3QB03_PSECA</name>
<accession>A0A3M3QB03</accession>
<dbReference type="GeneID" id="64464487"/>
<evidence type="ECO:0000313" key="1">
    <source>
        <dbReference type="EMBL" id="RMN81299.1"/>
    </source>
</evidence>
<evidence type="ECO:0000313" key="2">
    <source>
        <dbReference type="EMBL" id="RMN97500.1"/>
    </source>
</evidence>
<reference evidence="3 4" key="1">
    <citation type="submission" date="2018-08" db="EMBL/GenBank/DDBJ databases">
        <title>Recombination of ecologically and evolutionarily significant loci maintains genetic cohesion in the Pseudomonas syringae species complex.</title>
        <authorList>
            <person name="Dillon M."/>
            <person name="Thakur S."/>
            <person name="Almeida R.N.D."/>
            <person name="Weir B.S."/>
            <person name="Guttman D.S."/>
        </authorList>
    </citation>
    <scope>NUCLEOTIDE SEQUENCE [LARGE SCALE GENOMIC DNA]</scope>
    <source>
        <strain evidence="1 3">ICMP 15201</strain>
        <strain evidence="2 4">ICMP 15203</strain>
    </source>
</reference>
<proteinExistence type="predicted"/>
<dbReference type="Proteomes" id="UP000269335">
    <property type="component" value="Unassembled WGS sequence"/>
</dbReference>
<protein>
    <recommendedName>
        <fullName evidence="5">Transcription elongation factor GreAB</fullName>
    </recommendedName>
</protein>
<dbReference type="EMBL" id="RBPH01000129">
    <property type="protein sequence ID" value="RMN81299.1"/>
    <property type="molecule type" value="Genomic_DNA"/>
</dbReference>
<evidence type="ECO:0000313" key="4">
    <source>
        <dbReference type="Proteomes" id="UP000270524"/>
    </source>
</evidence>